<accession>A0AAU8FMJ8</accession>
<evidence type="ECO:0000256" key="6">
    <source>
        <dbReference type="SAM" id="Phobius"/>
    </source>
</evidence>
<dbReference type="AlphaFoldDB" id="A0AAU8FMJ8"/>
<evidence type="ECO:0000256" key="5">
    <source>
        <dbReference type="ARBA" id="ARBA00023012"/>
    </source>
</evidence>
<keyword evidence="3" id="KW-0808">Transferase</keyword>
<dbReference type="EC" id="2.7.13.3" evidence="2"/>
<dbReference type="Gene3D" id="2.130.10.10">
    <property type="entry name" value="YVTN repeat-like/Quinoprotein amine dehydrogenase"/>
    <property type="match status" value="1"/>
</dbReference>
<evidence type="ECO:0000256" key="4">
    <source>
        <dbReference type="ARBA" id="ARBA00022777"/>
    </source>
</evidence>
<dbReference type="Gene3D" id="3.30.565.10">
    <property type="entry name" value="Histidine kinase-like ATPase, C-terminal domain"/>
    <property type="match status" value="1"/>
</dbReference>
<dbReference type="GO" id="GO:0004673">
    <property type="term" value="F:protein histidine kinase activity"/>
    <property type="evidence" value="ECO:0007669"/>
    <property type="project" value="UniProtKB-EC"/>
</dbReference>
<feature type="transmembrane region" description="Helical" evidence="6">
    <location>
        <begin position="273"/>
        <end position="291"/>
    </location>
</feature>
<reference evidence="7" key="1">
    <citation type="submission" date="2024-06" db="EMBL/GenBank/DDBJ databases">
        <title>Sequencing and assembly of the genome of Dyadobacter sp. strain 676, a symbiont of Cyamopsis tetragonoloba.</title>
        <authorList>
            <person name="Guro P."/>
            <person name="Sazanova A."/>
            <person name="Kuznetsova I."/>
            <person name="Belimov A."/>
            <person name="Safronova V."/>
        </authorList>
    </citation>
    <scope>NUCLEOTIDE SEQUENCE</scope>
    <source>
        <strain evidence="7">676</strain>
    </source>
</reference>
<keyword evidence="6" id="KW-0472">Membrane</keyword>
<gene>
    <name evidence="7" type="ORF">ABV298_03145</name>
</gene>
<dbReference type="GO" id="GO:0000160">
    <property type="term" value="P:phosphorelay signal transduction system"/>
    <property type="evidence" value="ECO:0007669"/>
    <property type="project" value="UniProtKB-KW"/>
</dbReference>
<dbReference type="InterPro" id="IPR036890">
    <property type="entry name" value="HATPase_C_sf"/>
</dbReference>
<proteinExistence type="predicted"/>
<evidence type="ECO:0000256" key="3">
    <source>
        <dbReference type="ARBA" id="ARBA00022679"/>
    </source>
</evidence>
<dbReference type="RefSeq" id="WP_353720744.1">
    <property type="nucleotide sequence ID" value="NZ_CP159289.1"/>
</dbReference>
<dbReference type="Gene3D" id="1.20.5.1930">
    <property type="match status" value="1"/>
</dbReference>
<dbReference type="InterPro" id="IPR015943">
    <property type="entry name" value="WD40/YVTN_repeat-like_dom_sf"/>
</dbReference>
<keyword evidence="5" id="KW-0902">Two-component regulatory system</keyword>
<dbReference type="InterPro" id="IPR050482">
    <property type="entry name" value="Sensor_HK_TwoCompSys"/>
</dbReference>
<name>A0AAU8FMJ8_9BACT</name>
<dbReference type="EMBL" id="CP159289">
    <property type="protein sequence ID" value="XCH25443.1"/>
    <property type="molecule type" value="Genomic_DNA"/>
</dbReference>
<dbReference type="PANTHER" id="PTHR24421">
    <property type="entry name" value="NITRATE/NITRITE SENSOR PROTEIN NARX-RELATED"/>
    <property type="match status" value="1"/>
</dbReference>
<evidence type="ECO:0000313" key="7">
    <source>
        <dbReference type="EMBL" id="XCH25443.1"/>
    </source>
</evidence>
<evidence type="ECO:0000256" key="1">
    <source>
        <dbReference type="ARBA" id="ARBA00000085"/>
    </source>
</evidence>
<protein>
    <recommendedName>
        <fullName evidence="2">histidine kinase</fullName>
        <ecNumber evidence="2">2.7.13.3</ecNumber>
    </recommendedName>
</protein>
<dbReference type="PANTHER" id="PTHR24421:SF10">
    <property type="entry name" value="NITRATE_NITRITE SENSOR PROTEIN NARQ"/>
    <property type="match status" value="1"/>
</dbReference>
<dbReference type="SUPFAM" id="SSF55874">
    <property type="entry name" value="ATPase domain of HSP90 chaperone/DNA topoisomerase II/histidine kinase"/>
    <property type="match status" value="1"/>
</dbReference>
<comment type="catalytic activity">
    <reaction evidence="1">
        <text>ATP + protein L-histidine = ADP + protein N-phospho-L-histidine.</text>
        <dbReference type="EC" id="2.7.13.3"/>
    </reaction>
</comment>
<sequence>MRRLSEERLLLSTNLGLFELNRGRLTKKYPKSGNMGVYKVIADGDKWWIATQGGGLVAIGSDGREVMHLTTENGLSNNLVYSLERVGGVMVLGTADGLNLVDASFRVRRIGTAEGLSQSEFNSGASAVDKVRKRVYVGGLMGYTVLDMNQDWFDRNDQPESYVAEIHISTGKAGQRARDYTWPYHGQKQLSLDHNQSLTALYVGTPGNYRANSEVTYSLNTGDWEQLVQGQFISLIEPSPGKYTLNLRTRSFGLENKLNTVTVIKKPHFSQTWWFRGLLALGAGAIVMLWYRSRIAKIRREQDIRNRIAADLHDEVGSSLTRIYFQANALVGVPMGGTPLGGTPLASTREDAERQGKQLELIADTSKQALLTMSDMVWSIDSRFDTMKDLVIRMKDYVYRLRDELDFSYRFEEGADVESGKVSQAVRQNLFLIFKEALINAIKYSDGSEILIALEVAPVLRLVVSNGYPEKAVSMGDRQGGRGLENMELRAGKVGGKLSVSDTGGVFCVVFEIPPKRGM</sequence>
<organism evidence="7">
    <name type="scientific">Dyadobacter sp. 676</name>
    <dbReference type="NCBI Taxonomy" id="3088362"/>
    <lineage>
        <taxon>Bacteria</taxon>
        <taxon>Pseudomonadati</taxon>
        <taxon>Bacteroidota</taxon>
        <taxon>Cytophagia</taxon>
        <taxon>Cytophagales</taxon>
        <taxon>Spirosomataceae</taxon>
        <taxon>Dyadobacter</taxon>
    </lineage>
</organism>
<keyword evidence="4" id="KW-0418">Kinase</keyword>
<keyword evidence="6" id="KW-0812">Transmembrane</keyword>
<keyword evidence="6" id="KW-1133">Transmembrane helix</keyword>
<evidence type="ECO:0000256" key="2">
    <source>
        <dbReference type="ARBA" id="ARBA00012438"/>
    </source>
</evidence>